<evidence type="ECO:0000256" key="9">
    <source>
        <dbReference type="HAMAP-Rule" id="MF_00179"/>
    </source>
</evidence>
<evidence type="ECO:0000313" key="12">
    <source>
        <dbReference type="EMBL" id="TXE80295.1"/>
    </source>
</evidence>
<comment type="function">
    <text evidence="9">Catalyzes the conversion of GTP to 2,5-diamino-6-ribosylamino-4(3H)-pyrimidinone 5'-phosphate (DARP), formate and pyrophosphate.</text>
</comment>
<comment type="pathway">
    <text evidence="1 9">Cofactor biosynthesis; riboflavin biosynthesis; 5-amino-6-(D-ribitylamino)uracil from GTP: step 1/4.</text>
</comment>
<evidence type="ECO:0000313" key="13">
    <source>
        <dbReference type="Proteomes" id="UP000321310"/>
    </source>
</evidence>
<dbReference type="InterPro" id="IPR000926">
    <property type="entry name" value="RibA"/>
</dbReference>
<gene>
    <name evidence="9 12" type="primary">ribA</name>
    <name evidence="12" type="ORF">FPD46_06090</name>
    <name evidence="11" type="ORF">IMC75_00970</name>
</gene>
<reference evidence="12 13" key="1">
    <citation type="submission" date="2019-07" db="EMBL/GenBank/DDBJ databases">
        <title>Rapid identification of Enteric Bacteria from Whole Genome Sequences (WGS) using Average Nucleotide Identity (ANI).</title>
        <authorList>
            <person name="Lane C."/>
        </authorList>
    </citation>
    <scope>NUCLEOTIDE SEQUENCE [LARGE SCALE GENOMIC DNA]</scope>
    <source>
        <strain evidence="12 13">2016D-0250</strain>
    </source>
</reference>
<keyword evidence="2 9" id="KW-0686">Riboflavin biosynthesis</keyword>
<feature type="binding site" evidence="9">
    <location>
        <begin position="87"/>
        <end position="89"/>
    </location>
    <ligand>
        <name>GTP</name>
        <dbReference type="ChEBI" id="CHEBI:37565"/>
    </ligand>
</feature>
<dbReference type="NCBIfam" id="NF001591">
    <property type="entry name" value="PRK00393.1"/>
    <property type="match status" value="1"/>
</dbReference>
<evidence type="ECO:0000256" key="1">
    <source>
        <dbReference type="ARBA" id="ARBA00004853"/>
    </source>
</evidence>
<dbReference type="CDD" id="cd00641">
    <property type="entry name" value="GTP_cyclohydro2"/>
    <property type="match status" value="1"/>
</dbReference>
<protein>
    <recommendedName>
        <fullName evidence="9">GTP cyclohydrolase-2</fullName>
        <ecNumber evidence="9">3.5.4.25</ecNumber>
    </recommendedName>
    <alternativeName>
        <fullName evidence="9">GTP cyclohydrolase II</fullName>
    </alternativeName>
</protein>
<dbReference type="Proteomes" id="UP000595070">
    <property type="component" value="Chromosome"/>
</dbReference>
<evidence type="ECO:0000256" key="3">
    <source>
        <dbReference type="ARBA" id="ARBA00022723"/>
    </source>
</evidence>
<feature type="active site" description="Nucleophile" evidence="9">
    <location>
        <position position="123"/>
    </location>
</feature>
<sequence>MTIQISDIAKLPTHFGEFNIQSFKENNKEHICIFKGSFENEVNIRIHSECLTGDVLGSLKCDCGEQLEFSLKYIQKHGGMIIYLRQEGRGIGLFNKINAYALQDKGYNTIEANHQLGFKADERSYEVVEFILKHYGISKINLLTNNPEKLNSLKDKVVLRVPILIKANRFNKDYLEIKYKQMGHLS</sequence>
<reference evidence="11 14" key="2">
    <citation type="submission" date="2020-10" db="EMBL/GenBank/DDBJ databases">
        <title>Campylobacter and Helicobacter PacBio genomes.</title>
        <authorList>
            <person name="Lane C."/>
        </authorList>
    </citation>
    <scope>NUCLEOTIDE SEQUENCE [LARGE SCALE GENOMIC DNA]</scope>
    <source>
        <strain evidence="11 14">2016D-0074</strain>
    </source>
</reference>
<dbReference type="Pfam" id="PF00925">
    <property type="entry name" value="GTP_cyclohydro2"/>
    <property type="match status" value="1"/>
</dbReference>
<feature type="binding site" evidence="9">
    <location>
        <position position="63"/>
    </location>
    <ligand>
        <name>Zn(2+)</name>
        <dbReference type="ChEBI" id="CHEBI:29105"/>
        <note>catalytic</note>
    </ligand>
</feature>
<dbReference type="EC" id="3.5.4.25" evidence="9"/>
<dbReference type="InterPro" id="IPR036144">
    <property type="entry name" value="RibA-like_sf"/>
</dbReference>
<dbReference type="RefSeq" id="WP_044599072.1">
    <property type="nucleotide sequence ID" value="NZ_CP063079.1"/>
</dbReference>
<dbReference type="InterPro" id="IPR032677">
    <property type="entry name" value="GTP_cyclohydro_II"/>
</dbReference>
<dbReference type="GO" id="GO:0008270">
    <property type="term" value="F:zinc ion binding"/>
    <property type="evidence" value="ECO:0007669"/>
    <property type="project" value="UniProtKB-UniRule"/>
</dbReference>
<evidence type="ECO:0000313" key="14">
    <source>
        <dbReference type="Proteomes" id="UP000595070"/>
    </source>
</evidence>
<dbReference type="EMBL" id="VOWB01000058">
    <property type="protein sequence ID" value="TXE80295.1"/>
    <property type="molecule type" value="Genomic_DNA"/>
</dbReference>
<evidence type="ECO:0000256" key="7">
    <source>
        <dbReference type="ARBA" id="ARBA00023134"/>
    </source>
</evidence>
<dbReference type="GO" id="GO:0003935">
    <property type="term" value="F:GTP cyclohydrolase II activity"/>
    <property type="evidence" value="ECO:0007669"/>
    <property type="project" value="UniProtKB-UniRule"/>
</dbReference>
<evidence type="ECO:0000313" key="11">
    <source>
        <dbReference type="EMBL" id="QOQ89081.1"/>
    </source>
</evidence>
<feature type="binding site" evidence="9">
    <location>
        <position position="149"/>
    </location>
    <ligand>
        <name>GTP</name>
        <dbReference type="ChEBI" id="CHEBI:37565"/>
    </ligand>
</feature>
<keyword evidence="4 9" id="KW-0547">Nucleotide-binding</keyword>
<dbReference type="FunFam" id="3.40.50.10990:FF:000002">
    <property type="entry name" value="GTP cyclohydrolase-2"/>
    <property type="match status" value="1"/>
</dbReference>
<keyword evidence="14" id="KW-1185">Reference proteome</keyword>
<keyword evidence="6 9" id="KW-0862">Zinc</keyword>
<keyword evidence="3 9" id="KW-0479">Metal-binding</keyword>
<feature type="binding site" evidence="9">
    <location>
        <position position="66"/>
    </location>
    <ligand>
        <name>GTP</name>
        <dbReference type="ChEBI" id="CHEBI:37565"/>
    </ligand>
</feature>
<feature type="binding site" evidence="9">
    <location>
        <position position="144"/>
    </location>
    <ligand>
        <name>GTP</name>
        <dbReference type="ChEBI" id="CHEBI:37565"/>
    </ligand>
</feature>
<evidence type="ECO:0000256" key="8">
    <source>
        <dbReference type="ARBA" id="ARBA00049295"/>
    </source>
</evidence>
<dbReference type="SUPFAM" id="SSF142695">
    <property type="entry name" value="RibA-like"/>
    <property type="match status" value="1"/>
</dbReference>
<dbReference type="UniPathway" id="UPA00275">
    <property type="reaction ID" value="UER00400"/>
</dbReference>
<dbReference type="PANTHER" id="PTHR21327">
    <property type="entry name" value="GTP CYCLOHYDROLASE II-RELATED"/>
    <property type="match status" value="1"/>
</dbReference>
<accession>A0A5C7DUZ0</accession>
<keyword evidence="5 9" id="KW-0378">Hydrolase</keyword>
<dbReference type="Proteomes" id="UP000321310">
    <property type="component" value="Unassembled WGS sequence"/>
</dbReference>
<dbReference type="GO" id="GO:0009231">
    <property type="term" value="P:riboflavin biosynthetic process"/>
    <property type="evidence" value="ECO:0007669"/>
    <property type="project" value="UniProtKB-UniRule"/>
</dbReference>
<proteinExistence type="inferred from homology"/>
<dbReference type="NCBIfam" id="TIGR00505">
    <property type="entry name" value="ribA"/>
    <property type="match status" value="1"/>
</dbReference>
<feature type="binding site" evidence="9">
    <location>
        <position position="109"/>
    </location>
    <ligand>
        <name>GTP</name>
        <dbReference type="ChEBI" id="CHEBI:37565"/>
    </ligand>
</feature>
<dbReference type="EMBL" id="CP063079">
    <property type="protein sequence ID" value="QOQ89081.1"/>
    <property type="molecule type" value="Genomic_DNA"/>
</dbReference>
<evidence type="ECO:0000256" key="2">
    <source>
        <dbReference type="ARBA" id="ARBA00022619"/>
    </source>
</evidence>
<dbReference type="GO" id="GO:0005829">
    <property type="term" value="C:cytosol"/>
    <property type="evidence" value="ECO:0007669"/>
    <property type="project" value="TreeGrafter"/>
</dbReference>
<dbReference type="HAMAP" id="MF_00179">
    <property type="entry name" value="RibA"/>
    <property type="match status" value="1"/>
</dbReference>
<feature type="domain" description="GTP cyclohydrolase II" evidence="10">
    <location>
        <begin position="9"/>
        <end position="155"/>
    </location>
</feature>
<comment type="cofactor">
    <cofactor evidence="9">
        <name>Zn(2+)</name>
        <dbReference type="ChEBI" id="CHEBI:29105"/>
    </cofactor>
    <text evidence="9">Binds 1 zinc ion per subunit.</text>
</comment>
<keyword evidence="7 9" id="KW-0342">GTP-binding</keyword>
<dbReference type="Gene3D" id="3.40.50.10990">
    <property type="entry name" value="GTP cyclohydrolase II"/>
    <property type="match status" value="1"/>
</dbReference>
<feature type="binding site" evidence="9">
    <location>
        <position position="61"/>
    </location>
    <ligand>
        <name>Zn(2+)</name>
        <dbReference type="ChEBI" id="CHEBI:29105"/>
        <note>catalytic</note>
    </ligand>
</feature>
<name>A0A5C7DUZ0_9BACT</name>
<dbReference type="AlphaFoldDB" id="A0A5C7DUZ0"/>
<evidence type="ECO:0000256" key="4">
    <source>
        <dbReference type="ARBA" id="ARBA00022741"/>
    </source>
</evidence>
<evidence type="ECO:0000256" key="6">
    <source>
        <dbReference type="ARBA" id="ARBA00022833"/>
    </source>
</evidence>
<comment type="catalytic activity">
    <reaction evidence="8 9">
        <text>GTP + 4 H2O = 2,5-diamino-6-hydroxy-4-(5-phosphoribosylamino)-pyrimidine + formate + 2 phosphate + 3 H(+)</text>
        <dbReference type="Rhea" id="RHEA:23704"/>
        <dbReference type="ChEBI" id="CHEBI:15377"/>
        <dbReference type="ChEBI" id="CHEBI:15378"/>
        <dbReference type="ChEBI" id="CHEBI:15740"/>
        <dbReference type="ChEBI" id="CHEBI:37565"/>
        <dbReference type="ChEBI" id="CHEBI:43474"/>
        <dbReference type="ChEBI" id="CHEBI:58614"/>
        <dbReference type="EC" id="3.5.4.25"/>
    </reaction>
</comment>
<organism evidence="12 13">
    <name type="scientific">Campylobacter peloridis</name>
    <dbReference type="NCBI Taxonomy" id="488546"/>
    <lineage>
        <taxon>Bacteria</taxon>
        <taxon>Pseudomonadati</taxon>
        <taxon>Campylobacterota</taxon>
        <taxon>Epsilonproteobacteria</taxon>
        <taxon>Campylobacterales</taxon>
        <taxon>Campylobacteraceae</taxon>
        <taxon>Campylobacter</taxon>
    </lineage>
</organism>
<feature type="active site" description="Proton acceptor" evidence="9">
    <location>
        <position position="121"/>
    </location>
</feature>
<feature type="binding site" evidence="9">
    <location>
        <begin position="45"/>
        <end position="49"/>
    </location>
    <ligand>
        <name>GTP</name>
        <dbReference type="ChEBI" id="CHEBI:37565"/>
    </ligand>
</feature>
<dbReference type="PANTHER" id="PTHR21327:SF18">
    <property type="entry name" value="3,4-DIHYDROXY-2-BUTANONE 4-PHOSPHATE SYNTHASE"/>
    <property type="match status" value="1"/>
</dbReference>
<evidence type="ECO:0000259" key="10">
    <source>
        <dbReference type="Pfam" id="PF00925"/>
    </source>
</evidence>
<evidence type="ECO:0000256" key="5">
    <source>
        <dbReference type="ARBA" id="ARBA00022801"/>
    </source>
</evidence>
<comment type="similarity">
    <text evidence="9">Belongs to the GTP cyclohydrolase II family.</text>
</comment>
<dbReference type="GO" id="GO:0005525">
    <property type="term" value="F:GTP binding"/>
    <property type="evidence" value="ECO:0007669"/>
    <property type="project" value="UniProtKB-KW"/>
</dbReference>
<feature type="binding site" evidence="9">
    <location>
        <position position="50"/>
    </location>
    <ligand>
        <name>Zn(2+)</name>
        <dbReference type="ChEBI" id="CHEBI:29105"/>
        <note>catalytic</note>
    </ligand>
</feature>